<dbReference type="KEGG" id="fmg:HYN48_09030"/>
<name>A0A2S0RHL3_9FLAO</name>
<feature type="transmembrane region" description="Helical" evidence="1">
    <location>
        <begin position="6"/>
        <end position="23"/>
    </location>
</feature>
<gene>
    <name evidence="2" type="ORF">HYN48_09030</name>
</gene>
<dbReference type="InterPro" id="IPR032531">
    <property type="entry name" value="DUF4956"/>
</dbReference>
<protein>
    <submittedName>
        <fullName evidence="2">DUF4956 domain-containing protein</fullName>
    </submittedName>
</protein>
<feature type="transmembrane region" description="Helical" evidence="1">
    <location>
        <begin position="35"/>
        <end position="51"/>
    </location>
</feature>
<evidence type="ECO:0000313" key="3">
    <source>
        <dbReference type="Proteomes" id="UP000244193"/>
    </source>
</evidence>
<keyword evidence="3" id="KW-1185">Reference proteome</keyword>
<feature type="transmembrane region" description="Helical" evidence="1">
    <location>
        <begin position="105"/>
        <end position="125"/>
    </location>
</feature>
<accession>A0A2S0RHL3</accession>
<dbReference type="RefSeq" id="WP_108370843.1">
    <property type="nucleotide sequence ID" value="NZ_CP028811.1"/>
</dbReference>
<dbReference type="EMBL" id="CP028811">
    <property type="protein sequence ID" value="AWA30212.1"/>
    <property type="molecule type" value="Genomic_DNA"/>
</dbReference>
<sequence>MSLLELGGRFTLLVASVLILYFFSNRNKAETIHPLYMIVGLCTFSLCYLFTKIDIGVGIGFGLFAIFSVLRFRAKAFTINGIIFLFTSLTLSILDVMYPVEKYEILILFQSAIILFFIMASMVLFDKISQFSNHCDLIIPYETGFSPEDSHIRRTIREKMDIDKFHFEVVSVNTVDSEVMIKVYY</sequence>
<dbReference type="OrthoDB" id="154078at2"/>
<feature type="transmembrane region" description="Helical" evidence="1">
    <location>
        <begin position="57"/>
        <end position="74"/>
    </location>
</feature>
<feature type="transmembrane region" description="Helical" evidence="1">
    <location>
        <begin position="81"/>
        <end position="99"/>
    </location>
</feature>
<organism evidence="2 3">
    <name type="scientific">Flavobacterium magnum</name>
    <dbReference type="NCBI Taxonomy" id="2162713"/>
    <lineage>
        <taxon>Bacteria</taxon>
        <taxon>Pseudomonadati</taxon>
        <taxon>Bacteroidota</taxon>
        <taxon>Flavobacteriia</taxon>
        <taxon>Flavobacteriales</taxon>
        <taxon>Flavobacteriaceae</taxon>
        <taxon>Flavobacterium</taxon>
    </lineage>
</organism>
<dbReference type="Proteomes" id="UP000244193">
    <property type="component" value="Chromosome"/>
</dbReference>
<evidence type="ECO:0000313" key="2">
    <source>
        <dbReference type="EMBL" id="AWA30212.1"/>
    </source>
</evidence>
<keyword evidence="1" id="KW-0812">Transmembrane</keyword>
<proteinExistence type="predicted"/>
<dbReference type="Pfam" id="PF16316">
    <property type="entry name" value="DUF4956"/>
    <property type="match status" value="1"/>
</dbReference>
<keyword evidence="1" id="KW-1133">Transmembrane helix</keyword>
<dbReference type="AlphaFoldDB" id="A0A2S0RHL3"/>
<reference evidence="2 3" key="1">
    <citation type="submission" date="2018-04" db="EMBL/GenBank/DDBJ databases">
        <title>Genome sequencing of Flavobacterium sp. HYN0048.</title>
        <authorList>
            <person name="Yi H."/>
            <person name="Baek C."/>
        </authorList>
    </citation>
    <scope>NUCLEOTIDE SEQUENCE [LARGE SCALE GENOMIC DNA]</scope>
    <source>
        <strain evidence="2 3">HYN0048</strain>
    </source>
</reference>
<keyword evidence="1" id="KW-0472">Membrane</keyword>
<evidence type="ECO:0000256" key="1">
    <source>
        <dbReference type="SAM" id="Phobius"/>
    </source>
</evidence>